<feature type="domain" description="Tyrosine-protein phosphatase" evidence="5">
    <location>
        <begin position="13"/>
        <end position="161"/>
    </location>
</feature>
<evidence type="ECO:0000256" key="2">
    <source>
        <dbReference type="ARBA" id="ARBA00013064"/>
    </source>
</evidence>
<dbReference type="GO" id="GO:0004725">
    <property type="term" value="F:protein tyrosine phosphatase activity"/>
    <property type="evidence" value="ECO:0007669"/>
    <property type="project" value="UniProtKB-EC"/>
</dbReference>
<keyword evidence="3" id="KW-0378">Hydrolase</keyword>
<dbReference type="PANTHER" id="PTHR10159">
    <property type="entry name" value="DUAL SPECIFICITY PROTEIN PHOSPHATASE"/>
    <property type="match status" value="1"/>
</dbReference>
<evidence type="ECO:0000259" key="6">
    <source>
        <dbReference type="PROSITE" id="PS50056"/>
    </source>
</evidence>
<dbReference type="InterPro" id="IPR020422">
    <property type="entry name" value="TYR_PHOSPHATASE_DUAL_dom"/>
</dbReference>
<dbReference type="SMART" id="SM00195">
    <property type="entry name" value="DSPc"/>
    <property type="match status" value="1"/>
</dbReference>
<dbReference type="Proteomes" id="UP000193467">
    <property type="component" value="Unassembled WGS sequence"/>
</dbReference>
<sequence length="167" mass="18830">DDPRTSVADVPPFIVSSIIPGFLYLGPEPTKPEDLNELEGLGVKEVLNLALECEDKDGEVARRFELRKIGMRDFVEETGVQKAIEEACRILGDAQLQSKPVYVHCRAGKSRSVTIVLAYLVHRNHWSLKRAYSHVSERRKGISPNIGFVAELMTWEERERGRKSQGV</sequence>
<dbReference type="CDD" id="cd14498">
    <property type="entry name" value="DSP"/>
    <property type="match status" value="1"/>
</dbReference>
<feature type="non-terminal residue" evidence="7">
    <location>
        <position position="1"/>
    </location>
</feature>
<keyword evidence="8" id="KW-1185">Reference proteome</keyword>
<dbReference type="AlphaFoldDB" id="A0A1Y2FQV6"/>
<keyword evidence="4" id="KW-0904">Protein phosphatase</keyword>
<dbReference type="InParanoid" id="A0A1Y2FQV6"/>
<organism evidence="7 8">
    <name type="scientific">Leucosporidium creatinivorum</name>
    <dbReference type="NCBI Taxonomy" id="106004"/>
    <lineage>
        <taxon>Eukaryota</taxon>
        <taxon>Fungi</taxon>
        <taxon>Dikarya</taxon>
        <taxon>Basidiomycota</taxon>
        <taxon>Pucciniomycotina</taxon>
        <taxon>Microbotryomycetes</taxon>
        <taxon>Leucosporidiales</taxon>
        <taxon>Leucosporidium</taxon>
    </lineage>
</organism>
<dbReference type="Gene3D" id="3.90.190.10">
    <property type="entry name" value="Protein tyrosine phosphatase superfamily"/>
    <property type="match status" value="1"/>
</dbReference>
<comment type="caution">
    <text evidence="7">The sequence shown here is derived from an EMBL/GenBank/DDBJ whole genome shotgun (WGS) entry which is preliminary data.</text>
</comment>
<evidence type="ECO:0000256" key="3">
    <source>
        <dbReference type="ARBA" id="ARBA00022801"/>
    </source>
</evidence>
<evidence type="ECO:0000313" key="7">
    <source>
        <dbReference type="EMBL" id="ORY85967.1"/>
    </source>
</evidence>
<dbReference type="OrthoDB" id="273181at2759"/>
<dbReference type="InterPro" id="IPR000340">
    <property type="entry name" value="Dual-sp_phosphatase_cat-dom"/>
</dbReference>
<feature type="non-terminal residue" evidence="7">
    <location>
        <position position="167"/>
    </location>
</feature>
<dbReference type="STRING" id="106004.A0A1Y2FQV6"/>
<dbReference type="EMBL" id="MCGR01000015">
    <property type="protein sequence ID" value="ORY85967.1"/>
    <property type="molecule type" value="Genomic_DNA"/>
</dbReference>
<dbReference type="PANTHER" id="PTHR10159:SF530">
    <property type="entry name" value="DUAL SPECIFICITY PROTEIN PHOSPHATASE DDB_G0271350-RELATED"/>
    <property type="match status" value="1"/>
</dbReference>
<dbReference type="FunFam" id="3.90.190.10:FF:000120">
    <property type="entry name" value="MAP kinase phosphatase, putative"/>
    <property type="match status" value="1"/>
</dbReference>
<proteinExistence type="inferred from homology"/>
<dbReference type="InterPro" id="IPR000387">
    <property type="entry name" value="Tyr_Pase_dom"/>
</dbReference>
<dbReference type="GO" id="GO:0005737">
    <property type="term" value="C:cytoplasm"/>
    <property type="evidence" value="ECO:0007669"/>
    <property type="project" value="TreeGrafter"/>
</dbReference>
<dbReference type="EC" id="3.1.3.48" evidence="2"/>
<dbReference type="SUPFAM" id="SSF52799">
    <property type="entry name" value="(Phosphotyrosine protein) phosphatases II"/>
    <property type="match status" value="1"/>
</dbReference>
<gene>
    <name evidence="7" type="ORF">BCR35DRAFT_256340</name>
</gene>
<dbReference type="PROSITE" id="PS50056">
    <property type="entry name" value="TYR_PHOSPHATASE_2"/>
    <property type="match status" value="1"/>
</dbReference>
<evidence type="ECO:0000256" key="4">
    <source>
        <dbReference type="ARBA" id="ARBA00022912"/>
    </source>
</evidence>
<evidence type="ECO:0000256" key="1">
    <source>
        <dbReference type="ARBA" id="ARBA00008601"/>
    </source>
</evidence>
<comment type="similarity">
    <text evidence="1">Belongs to the protein-tyrosine phosphatase family. Non-receptor class dual specificity subfamily.</text>
</comment>
<dbReference type="PROSITE" id="PS50054">
    <property type="entry name" value="TYR_PHOSPHATASE_DUAL"/>
    <property type="match status" value="1"/>
</dbReference>
<feature type="domain" description="Tyrosine specific protein phosphatases" evidence="6">
    <location>
        <begin position="81"/>
        <end position="142"/>
    </location>
</feature>
<reference evidence="7 8" key="1">
    <citation type="submission" date="2016-07" db="EMBL/GenBank/DDBJ databases">
        <title>Pervasive Adenine N6-methylation of Active Genes in Fungi.</title>
        <authorList>
            <consortium name="DOE Joint Genome Institute"/>
            <person name="Mondo S.J."/>
            <person name="Dannebaum R.O."/>
            <person name="Kuo R.C."/>
            <person name="Labutti K."/>
            <person name="Haridas S."/>
            <person name="Kuo A."/>
            <person name="Salamov A."/>
            <person name="Ahrendt S.R."/>
            <person name="Lipzen A."/>
            <person name="Sullivan W."/>
            <person name="Andreopoulos W.B."/>
            <person name="Clum A."/>
            <person name="Lindquist E."/>
            <person name="Daum C."/>
            <person name="Ramamoorthy G.K."/>
            <person name="Gryganskyi A."/>
            <person name="Culley D."/>
            <person name="Magnuson J.K."/>
            <person name="James T.Y."/>
            <person name="O'Malley M.A."/>
            <person name="Stajich J.E."/>
            <person name="Spatafora J.W."/>
            <person name="Visel A."/>
            <person name="Grigoriev I.V."/>
        </authorList>
    </citation>
    <scope>NUCLEOTIDE SEQUENCE [LARGE SCALE GENOMIC DNA]</scope>
    <source>
        <strain evidence="7 8">62-1032</strain>
    </source>
</reference>
<name>A0A1Y2FQV6_9BASI</name>
<dbReference type="GO" id="GO:0043409">
    <property type="term" value="P:negative regulation of MAPK cascade"/>
    <property type="evidence" value="ECO:0007669"/>
    <property type="project" value="TreeGrafter"/>
</dbReference>
<protein>
    <recommendedName>
        <fullName evidence="2">protein-tyrosine-phosphatase</fullName>
        <ecNumber evidence="2">3.1.3.48</ecNumber>
    </recommendedName>
</protein>
<dbReference type="Pfam" id="PF00782">
    <property type="entry name" value="DSPc"/>
    <property type="match status" value="1"/>
</dbReference>
<evidence type="ECO:0000259" key="5">
    <source>
        <dbReference type="PROSITE" id="PS50054"/>
    </source>
</evidence>
<dbReference type="InterPro" id="IPR029021">
    <property type="entry name" value="Prot-tyrosine_phosphatase-like"/>
</dbReference>
<accession>A0A1Y2FQV6</accession>
<evidence type="ECO:0000313" key="8">
    <source>
        <dbReference type="Proteomes" id="UP000193467"/>
    </source>
</evidence>